<evidence type="ECO:0000259" key="3">
    <source>
        <dbReference type="PROSITE" id="PS50878"/>
    </source>
</evidence>
<dbReference type="InterPro" id="IPR005135">
    <property type="entry name" value="Endo/exonuclease/phosphatase"/>
</dbReference>
<keyword evidence="1" id="KW-0175">Coiled coil</keyword>
<dbReference type="InterPro" id="IPR026960">
    <property type="entry name" value="RVT-Znf"/>
</dbReference>
<dbReference type="EMBL" id="JAEFBK010000010">
    <property type="protein sequence ID" value="KAG7561731.1"/>
    <property type="molecule type" value="Genomic_DNA"/>
</dbReference>
<evidence type="ECO:0000313" key="4">
    <source>
        <dbReference type="EMBL" id="KAG7561731.1"/>
    </source>
</evidence>
<dbReference type="AlphaFoldDB" id="A0A8T1ZU15"/>
<protein>
    <submittedName>
        <fullName evidence="4">Endonuclease/exonuclease/phosphatase superfamily</fullName>
    </submittedName>
</protein>
<feature type="coiled-coil region" evidence="1">
    <location>
        <begin position="205"/>
        <end position="232"/>
    </location>
</feature>
<proteinExistence type="predicted"/>
<keyword evidence="2" id="KW-0472">Membrane</keyword>
<gene>
    <name evidence="4" type="ORF">ISN45_Aa05g031070</name>
</gene>
<feature type="transmembrane region" description="Helical" evidence="2">
    <location>
        <begin position="790"/>
        <end position="809"/>
    </location>
</feature>
<dbReference type="Pfam" id="PF03372">
    <property type="entry name" value="Exo_endo_phos"/>
    <property type="match status" value="1"/>
</dbReference>
<dbReference type="PANTHER" id="PTHR33116:SF80">
    <property type="entry name" value="REVERSE TRANSCRIPTASE ZINC-BINDING DOMAIN-CONTAINING PROTEIN"/>
    <property type="match status" value="1"/>
</dbReference>
<evidence type="ECO:0000313" key="5">
    <source>
        <dbReference type="Proteomes" id="UP000694240"/>
    </source>
</evidence>
<keyword evidence="4" id="KW-0378">Hydrolase</keyword>
<evidence type="ECO:0000256" key="1">
    <source>
        <dbReference type="SAM" id="Coils"/>
    </source>
</evidence>
<dbReference type="PROSITE" id="PS50878">
    <property type="entry name" value="RT_POL"/>
    <property type="match status" value="1"/>
</dbReference>
<organism evidence="4 5">
    <name type="scientific">Arabidopsis thaliana x Arabidopsis arenosa</name>
    <dbReference type="NCBI Taxonomy" id="1240361"/>
    <lineage>
        <taxon>Eukaryota</taxon>
        <taxon>Viridiplantae</taxon>
        <taxon>Streptophyta</taxon>
        <taxon>Embryophyta</taxon>
        <taxon>Tracheophyta</taxon>
        <taxon>Spermatophyta</taxon>
        <taxon>Magnoliopsida</taxon>
        <taxon>eudicotyledons</taxon>
        <taxon>Gunneridae</taxon>
        <taxon>Pentapetalae</taxon>
        <taxon>rosids</taxon>
        <taxon>malvids</taxon>
        <taxon>Brassicales</taxon>
        <taxon>Brassicaceae</taxon>
        <taxon>Camelineae</taxon>
        <taxon>Arabidopsis</taxon>
    </lineage>
</organism>
<dbReference type="Proteomes" id="UP000694240">
    <property type="component" value="Chromosome 10"/>
</dbReference>
<feature type="domain" description="Reverse transcriptase" evidence="3">
    <location>
        <begin position="403"/>
        <end position="680"/>
    </location>
</feature>
<evidence type="ECO:0000256" key="2">
    <source>
        <dbReference type="SAM" id="Phobius"/>
    </source>
</evidence>
<dbReference type="PANTHER" id="PTHR33116">
    <property type="entry name" value="REVERSE TRANSCRIPTASE ZINC-BINDING DOMAIN-CONTAINING PROTEIN-RELATED-RELATED"/>
    <property type="match status" value="1"/>
</dbReference>
<sequence length="1124" mass="127938">MVSCVVQLPDCVETVVISTVYAANDEPTRLLLWDEIVNLSNDSRVAGKAWIVMGDFNQILHPSEHSSTISPNMDRQSRDFSESLDSSGLVDLNFRGNTYTWWNKRRSAPVAKKLDRILVNDQWSTLFPFSLGQFGEPDFSDHASCEVKLDSASPSKKKPFRFYNFLLKNQEFIPLVCLHWFSFMVSGSAMYRVSQKLKSLKQIIREFSKNNYSNLEKRTQEAHEKLLHAQDRTLQAPTLSNAEIELELHRKWQILSMAEESFFYQRSRVTWLKEGDLNTSYFHKMASARQALNHIHFLTDDVGNRIDSQSGILNQCVDFFSNSLGGEVDPPSFILDDISLLLKFRCSPAQQTSLDSPFSPEEIRDAFFSLPRNKASGPDGYSAEFFCSCWSVIGGEVTEAVMEFFSSGKLLKQWNATNLVLIPKITNASNMSDFRPISCLNTLYKVVSKLLAGRLKAVLPFIINHAQSAFMPGRLLLENVLLATEIVQGYHKKDVSPSAMLKVDLRKAFDSVRWDFIIATLKAVHMPKKFIGWILECISTASFSVSVNGQSGGFFKSKKGLRQGDAMSPYLFVLTMEVFSGLLHSRYESGYISYHPRTTELEISHLMFADDVMIFFDGNSSSLHGIFETLEDFAGWSGLHMNREKTQLFHAGLSQSESNVLASYGFTLGSLPIRYLGLPLMSRKLKVAEYAPLIEKIKGKFNAWSIKSLSFAGRIQLITSVIYGVVNFWISAFILPLGCIRKIESLCSRFLWSGRIEIKGISKVKWSQVCLPKDEGGLGIRRFATWNRTLCLRLIWLLFSTSGSLWVAWNKHHNCSPTTSFWNQTEKASDSWNWKCILRLRCLAQNFIRCTIGNGRSASFWFDNWTTLGPLIKHIGSDGPRSLRVPLNAKVSEACNQDGWNIANPRSDSALELHVYLTSIGLPSDSLGQDTFDWVVEDKLCVGFSSSTTWAALRPRANVVDWYRSVWFKGATPKHAFTMWIANLDRLPTKARLLRWGMNIDPTCGLCSLLDETRDHLLLSCDFAKYLWNAVSSRLHLPSISFHNWTDLLRWTRTKNDRSPPTLRKLVAQSVIYAIWKQRNNLLHNNTTVLPSVIFRLIDREIKNSITARRLKKRFKNLMSLWLH</sequence>
<reference evidence="4 5" key="1">
    <citation type="submission" date="2020-12" db="EMBL/GenBank/DDBJ databases">
        <title>Concerted genomic and epigenomic changes stabilize Arabidopsis allopolyploids.</title>
        <authorList>
            <person name="Chen Z."/>
        </authorList>
    </citation>
    <scope>NUCLEOTIDE SEQUENCE [LARGE SCALE GENOMIC DNA]</scope>
    <source>
        <strain evidence="4">Allo738</strain>
        <tissue evidence="4">Leaf</tissue>
    </source>
</reference>
<keyword evidence="2" id="KW-0812">Transmembrane</keyword>
<keyword evidence="4" id="KW-0255">Endonuclease</keyword>
<keyword evidence="2" id="KW-1133">Transmembrane helix</keyword>
<name>A0A8T1ZU15_9BRAS</name>
<dbReference type="InterPro" id="IPR000477">
    <property type="entry name" value="RT_dom"/>
</dbReference>
<keyword evidence="5" id="KW-1185">Reference proteome</keyword>
<comment type="caution">
    <text evidence="4">The sequence shown here is derived from an EMBL/GenBank/DDBJ whole genome shotgun (WGS) entry which is preliminary data.</text>
</comment>
<keyword evidence="4" id="KW-0540">Nuclease</keyword>
<dbReference type="Pfam" id="PF00078">
    <property type="entry name" value="RVT_1"/>
    <property type="match status" value="1"/>
</dbReference>
<accession>A0A8T1ZU15</accession>
<feature type="transmembrane region" description="Helical" evidence="2">
    <location>
        <begin position="717"/>
        <end position="740"/>
    </location>
</feature>
<dbReference type="GO" id="GO:0004519">
    <property type="term" value="F:endonuclease activity"/>
    <property type="evidence" value="ECO:0007669"/>
    <property type="project" value="UniProtKB-KW"/>
</dbReference>
<dbReference type="Pfam" id="PF13966">
    <property type="entry name" value="zf-RVT"/>
    <property type="match status" value="1"/>
</dbReference>
<dbReference type="CDD" id="cd01650">
    <property type="entry name" value="RT_nLTR_like"/>
    <property type="match status" value="1"/>
</dbReference>